<dbReference type="EC" id="1.1.1.304" evidence="2"/>
<evidence type="ECO:0000313" key="12">
    <source>
        <dbReference type="Proteomes" id="UP000189513"/>
    </source>
</evidence>
<evidence type="ECO:0000256" key="1">
    <source>
        <dbReference type="ARBA" id="ARBA00006484"/>
    </source>
</evidence>
<dbReference type="InterPro" id="IPR036291">
    <property type="entry name" value="NAD(P)-bd_dom_sf"/>
</dbReference>
<feature type="binding site" evidence="8">
    <location>
        <position position="89"/>
    </location>
    <ligand>
        <name>NAD(+)</name>
        <dbReference type="ChEBI" id="CHEBI:57540"/>
    </ligand>
</feature>
<evidence type="ECO:0000256" key="7">
    <source>
        <dbReference type="PIRSR" id="PIRSR614007-1"/>
    </source>
</evidence>
<dbReference type="OMA" id="MFEVNVY"/>
<feature type="active site" description="Proton acceptor" evidence="7">
    <location>
        <position position="155"/>
    </location>
</feature>
<comment type="catalytic activity">
    <reaction evidence="6">
        <text>(S)-acetoin + NAD(+) = diacetyl + NADH + H(+)</text>
        <dbReference type="Rhea" id="RHEA:27286"/>
        <dbReference type="ChEBI" id="CHEBI:15378"/>
        <dbReference type="ChEBI" id="CHEBI:15687"/>
        <dbReference type="ChEBI" id="CHEBI:16583"/>
        <dbReference type="ChEBI" id="CHEBI:57540"/>
        <dbReference type="ChEBI" id="CHEBI:57945"/>
        <dbReference type="EC" id="1.1.1.304"/>
    </reaction>
</comment>
<keyword evidence="12" id="KW-1185">Reference proteome</keyword>
<sequence>MTLKTALVTGASRGIGRAIALQLAHDGYQVAITDLASQKNDALKTVEEIQKLGTKSLFIEADSNIRYQVFAAVDKTHKELGGFDTLVNNAGVMQVKPLIECDEQDLKTIYATNVGGTLWGIQAAATKFDELGHGGKIINASSVAAHNAFPMLSMYSASKWAIRGLTQAAAKELASRQITVNAYCPGCVLTPMMDYVDSKMSEYTGSAKGSTIQGNIDTIALGRGSEPQDVANLVSFLASEKADYITGQSIVVDGGLVFT</sequence>
<evidence type="ECO:0000256" key="3">
    <source>
        <dbReference type="ARBA" id="ARBA00022857"/>
    </source>
</evidence>
<dbReference type="Gene3D" id="3.40.50.720">
    <property type="entry name" value="NAD(P)-binding Rossmann-like Domain"/>
    <property type="match status" value="1"/>
</dbReference>
<evidence type="ECO:0000256" key="2">
    <source>
        <dbReference type="ARBA" id="ARBA00012848"/>
    </source>
</evidence>
<accession>A0A061B489</accession>
<evidence type="ECO:0000256" key="9">
    <source>
        <dbReference type="RuleBase" id="RU000363"/>
    </source>
</evidence>
<reference evidence="10" key="1">
    <citation type="journal article" date="2014" name="Genome Announc.">
        <title>Genome sequence of the yeast Cyberlindnera fabianii (Hansenula fabianii).</title>
        <authorList>
            <person name="Freel K.C."/>
            <person name="Sarilar V."/>
            <person name="Neuveglise C."/>
            <person name="Devillers H."/>
            <person name="Friedrich A."/>
            <person name="Schacherer J."/>
        </authorList>
    </citation>
    <scope>NUCLEOTIDE SEQUENCE</scope>
    <source>
        <strain evidence="10">YJS4271</strain>
    </source>
</reference>
<dbReference type="OrthoDB" id="47007at2759"/>
<feature type="binding site" evidence="8">
    <location>
        <position position="159"/>
    </location>
    <ligand>
        <name>NAD(+)</name>
        <dbReference type="ChEBI" id="CHEBI:57540"/>
    </ligand>
</feature>
<evidence type="ECO:0000256" key="6">
    <source>
        <dbReference type="ARBA" id="ARBA00047315"/>
    </source>
</evidence>
<feature type="binding site" evidence="8">
    <location>
        <position position="155"/>
    </location>
    <ligand>
        <name>NAD(+)</name>
        <dbReference type="ChEBI" id="CHEBI:57540"/>
    </ligand>
</feature>
<evidence type="ECO:0000313" key="11">
    <source>
        <dbReference type="EMBL" id="ONH68396.1"/>
    </source>
</evidence>
<dbReference type="NCBIfam" id="TIGR02415">
    <property type="entry name" value="23BDH"/>
    <property type="match status" value="1"/>
</dbReference>
<evidence type="ECO:0000256" key="8">
    <source>
        <dbReference type="PIRSR" id="PIRSR614007-2"/>
    </source>
</evidence>
<dbReference type="PRINTS" id="PR00080">
    <property type="entry name" value="SDRFAMILY"/>
</dbReference>
<keyword evidence="5 8" id="KW-0520">NAD</keyword>
<dbReference type="Pfam" id="PF00106">
    <property type="entry name" value="adh_short"/>
    <property type="match status" value="1"/>
</dbReference>
<organism evidence="10">
    <name type="scientific">Cyberlindnera fabianii</name>
    <name type="common">Yeast</name>
    <name type="synonym">Hansenula fabianii</name>
    <dbReference type="NCBI Taxonomy" id="36022"/>
    <lineage>
        <taxon>Eukaryota</taxon>
        <taxon>Fungi</taxon>
        <taxon>Dikarya</taxon>
        <taxon>Ascomycota</taxon>
        <taxon>Saccharomycotina</taxon>
        <taxon>Saccharomycetes</taxon>
        <taxon>Phaffomycetales</taxon>
        <taxon>Phaffomycetaceae</taxon>
        <taxon>Cyberlindnera</taxon>
    </lineage>
</organism>
<dbReference type="FunFam" id="3.40.50.720:FF:000084">
    <property type="entry name" value="Short-chain dehydrogenase reductase"/>
    <property type="match status" value="1"/>
</dbReference>
<comment type="similarity">
    <text evidence="1 9">Belongs to the short-chain dehydrogenases/reductases (SDR) family.</text>
</comment>
<evidence type="ECO:0000256" key="5">
    <source>
        <dbReference type="ARBA" id="ARBA00023027"/>
    </source>
</evidence>
<dbReference type="PRINTS" id="PR00081">
    <property type="entry name" value="GDHRDH"/>
</dbReference>
<dbReference type="AlphaFoldDB" id="A0A061B489"/>
<evidence type="ECO:0000256" key="4">
    <source>
        <dbReference type="ARBA" id="ARBA00023002"/>
    </source>
</evidence>
<dbReference type="InterPro" id="IPR002347">
    <property type="entry name" value="SDR_fam"/>
</dbReference>
<feature type="binding site" evidence="8">
    <location>
        <position position="34"/>
    </location>
    <ligand>
        <name>NAD(+)</name>
        <dbReference type="ChEBI" id="CHEBI:57540"/>
    </ligand>
</feature>
<keyword evidence="3" id="KW-0521">NADP</keyword>
<dbReference type="Proteomes" id="UP000189513">
    <property type="component" value="Unassembled WGS sequence"/>
</dbReference>
<dbReference type="EMBL" id="LK052900">
    <property type="protein sequence ID" value="CDR44755.1"/>
    <property type="molecule type" value="Genomic_DNA"/>
</dbReference>
<proteinExistence type="inferred from homology"/>
<dbReference type="PROSITE" id="PS00061">
    <property type="entry name" value="ADH_SHORT"/>
    <property type="match status" value="1"/>
</dbReference>
<dbReference type="GO" id="GO:0045150">
    <property type="term" value="P:acetoin catabolic process"/>
    <property type="evidence" value="ECO:0007669"/>
    <property type="project" value="InterPro"/>
</dbReference>
<feature type="binding site" evidence="8">
    <location>
        <begin position="185"/>
        <end position="190"/>
    </location>
    <ligand>
        <name>NAD(+)</name>
        <dbReference type="ChEBI" id="CHEBI:57540"/>
    </ligand>
</feature>
<dbReference type="InterPro" id="IPR014007">
    <property type="entry name" value="23BDH"/>
</dbReference>
<reference evidence="12" key="2">
    <citation type="journal article" date="2017" name="Genome Announc.">
        <title>Genome sequences of Cyberlindnera fabianii 65, Pichia kudriavzevii 129, and Saccharomyces cerevisiae 131 isolated from fermented masau fruits in Zimbabwe.</title>
        <authorList>
            <person name="van Rijswijck I.M.H."/>
            <person name="Derks M.F.L."/>
            <person name="Abee T."/>
            <person name="de Ridder D."/>
            <person name="Smid E.J."/>
        </authorList>
    </citation>
    <scope>NUCLEOTIDE SEQUENCE [LARGE SCALE GENOMIC DNA]</scope>
    <source>
        <strain evidence="12">65</strain>
    </source>
</reference>
<dbReference type="VEuPathDB" id="FungiDB:BON22_1735"/>
<dbReference type="PANTHER" id="PTHR43639:SF1">
    <property type="entry name" value="SHORT-CHAIN DEHYDROGENASE_REDUCTASE FAMILY PROTEIN"/>
    <property type="match status" value="1"/>
</dbReference>
<dbReference type="NCBIfam" id="NF005559">
    <property type="entry name" value="PRK07231.1"/>
    <property type="match status" value="1"/>
</dbReference>
<keyword evidence="4" id="KW-0560">Oxidoreductase</keyword>
<dbReference type="GO" id="GO:0052588">
    <property type="term" value="F:diacetyl reductase ((S)-acetoin forming) (NAD+) activity"/>
    <property type="evidence" value="ECO:0007669"/>
    <property type="project" value="UniProtKB-EC"/>
</dbReference>
<dbReference type="InterPro" id="IPR020904">
    <property type="entry name" value="Sc_DH/Rdtase_CS"/>
</dbReference>
<name>A0A061B489_CYBFA</name>
<dbReference type="PANTHER" id="PTHR43639">
    <property type="entry name" value="OXIDOREDUCTASE, SHORT-CHAIN DEHYDROGENASE/REDUCTASE FAMILY (AFU_ORTHOLOGUE AFUA_5G02870)"/>
    <property type="match status" value="1"/>
</dbReference>
<protein>
    <recommendedName>
        <fullName evidence="2">diacetyl reductase [(S)-acetoin forming]</fullName>
        <ecNumber evidence="2">1.1.1.304</ecNumber>
    </recommendedName>
</protein>
<reference evidence="11" key="3">
    <citation type="submission" date="2017-01" db="EMBL/GenBank/DDBJ databases">
        <authorList>
            <person name="Mah S.A."/>
            <person name="Swanson W.J."/>
            <person name="Moy G.W."/>
            <person name="Vacquier V.D."/>
        </authorList>
    </citation>
    <scope>NUCLEOTIDE SEQUENCE [LARGE SCALE GENOMIC DNA]</scope>
    <source>
        <strain evidence="11">65</strain>
    </source>
</reference>
<gene>
    <name evidence="11" type="ORF">BON22_1735</name>
    <name evidence="10" type="ORF">CYFA0S_15e02432g</name>
</gene>
<dbReference type="EMBL" id="MPUK01000003">
    <property type="protein sequence ID" value="ONH68396.1"/>
    <property type="molecule type" value="Genomic_DNA"/>
</dbReference>
<evidence type="ECO:0000313" key="10">
    <source>
        <dbReference type="EMBL" id="CDR44755.1"/>
    </source>
</evidence>
<dbReference type="SUPFAM" id="SSF51735">
    <property type="entry name" value="NAD(P)-binding Rossmann-fold domains"/>
    <property type="match status" value="1"/>
</dbReference>
<dbReference type="STRING" id="36022.A0A061B489"/>